<feature type="compositionally biased region" description="Basic and acidic residues" evidence="1">
    <location>
        <begin position="131"/>
        <end position="142"/>
    </location>
</feature>
<accession>A0A1Y2ISH1</accession>
<keyword evidence="3" id="KW-1185">Reference proteome</keyword>
<organism evidence="2 3">
    <name type="scientific">Trametes coccinea (strain BRFM310)</name>
    <name type="common">Pycnoporus coccineus</name>
    <dbReference type="NCBI Taxonomy" id="1353009"/>
    <lineage>
        <taxon>Eukaryota</taxon>
        <taxon>Fungi</taxon>
        <taxon>Dikarya</taxon>
        <taxon>Basidiomycota</taxon>
        <taxon>Agaricomycotina</taxon>
        <taxon>Agaricomycetes</taxon>
        <taxon>Polyporales</taxon>
        <taxon>Polyporaceae</taxon>
        <taxon>Trametes</taxon>
    </lineage>
</organism>
<evidence type="ECO:0000313" key="2">
    <source>
        <dbReference type="EMBL" id="OSD04037.1"/>
    </source>
</evidence>
<evidence type="ECO:0000313" key="3">
    <source>
        <dbReference type="Proteomes" id="UP000193067"/>
    </source>
</evidence>
<sequence length="196" mass="21655">MKQRPYGICGPEWAWPTPPHPILGAPQSCRQAGIAVVSAGLLFTSFWHPMMTNLLARACQKSPSPRGRLRPTELYRQTVGRACVVTYCTLHTESRGRGRHSHRALQLGKPAPSRAHRLIEPSERPGCSEARACEQDAPDRHSMPTRSSGSPCTHARRPSPGPVLVGTASRNEWATRTVGTCLIARRRGRPSKRTRK</sequence>
<proteinExistence type="predicted"/>
<dbReference type="EMBL" id="KZ084098">
    <property type="protein sequence ID" value="OSD04037.1"/>
    <property type="molecule type" value="Genomic_DNA"/>
</dbReference>
<gene>
    <name evidence="2" type="ORF">PYCCODRAFT_171693</name>
</gene>
<dbReference type="OrthoDB" id="10562792at2759"/>
<evidence type="ECO:0000256" key="1">
    <source>
        <dbReference type="SAM" id="MobiDB-lite"/>
    </source>
</evidence>
<feature type="region of interest" description="Disordered" evidence="1">
    <location>
        <begin position="117"/>
        <end position="171"/>
    </location>
</feature>
<protein>
    <submittedName>
        <fullName evidence="2">Uncharacterized protein</fullName>
    </submittedName>
</protein>
<name>A0A1Y2ISH1_TRAC3</name>
<dbReference type="Proteomes" id="UP000193067">
    <property type="component" value="Unassembled WGS sequence"/>
</dbReference>
<reference evidence="2 3" key="1">
    <citation type="journal article" date="2015" name="Biotechnol. Biofuels">
        <title>Enhanced degradation of softwood versus hardwood by the white-rot fungus Pycnoporus coccineus.</title>
        <authorList>
            <person name="Couturier M."/>
            <person name="Navarro D."/>
            <person name="Chevret D."/>
            <person name="Henrissat B."/>
            <person name="Piumi F."/>
            <person name="Ruiz-Duenas F.J."/>
            <person name="Martinez A.T."/>
            <person name="Grigoriev I.V."/>
            <person name="Riley R."/>
            <person name="Lipzen A."/>
            <person name="Berrin J.G."/>
            <person name="Master E.R."/>
            <person name="Rosso M.N."/>
        </authorList>
    </citation>
    <scope>NUCLEOTIDE SEQUENCE [LARGE SCALE GENOMIC DNA]</scope>
    <source>
        <strain evidence="2 3">BRFM310</strain>
    </source>
</reference>
<dbReference type="AlphaFoldDB" id="A0A1Y2ISH1"/>